<comment type="caution">
    <text evidence="1">The sequence shown here is derived from an EMBL/GenBank/DDBJ whole genome shotgun (WGS) entry which is preliminary data.</text>
</comment>
<dbReference type="EMBL" id="JABJVM010000006">
    <property type="protein sequence ID" value="MBA3926177.1"/>
    <property type="molecule type" value="Genomic_DNA"/>
</dbReference>
<name>A0A7W1YG05_9LIST</name>
<accession>A0A7W1YG05</accession>
<evidence type="ECO:0000313" key="1">
    <source>
        <dbReference type="EMBL" id="MBA3926177.1"/>
    </source>
</evidence>
<organism evidence="1 2">
    <name type="scientific">Listeria rustica</name>
    <dbReference type="NCBI Taxonomy" id="2713503"/>
    <lineage>
        <taxon>Bacteria</taxon>
        <taxon>Bacillati</taxon>
        <taxon>Bacillota</taxon>
        <taxon>Bacilli</taxon>
        <taxon>Bacillales</taxon>
        <taxon>Listeriaceae</taxon>
        <taxon>Listeria</taxon>
    </lineage>
</organism>
<protein>
    <submittedName>
        <fullName evidence="1">Uncharacterized protein</fullName>
    </submittedName>
</protein>
<dbReference type="Proteomes" id="UP000548787">
    <property type="component" value="Unassembled WGS sequence"/>
</dbReference>
<proteinExistence type="predicted"/>
<sequence length="79" mass="9228">MPEKIKIDPEKFAYAVLQNHQVEGPDKERVAKESLSLYLQSYLLVNQFNQLEASQFKLNNDSDFKKMMLAINKNINGFY</sequence>
<reference evidence="1 2" key="1">
    <citation type="submission" date="2020-08" db="EMBL/GenBank/DDBJ databases">
        <title>Listeria ohnekaius sp. nov. and Listeria portnoyii sp. nov. isolated from non-agricultural and natural environments.</title>
        <authorList>
            <person name="Weller D."/>
            <person name="Belias A.M."/>
            <person name="Liao J."/>
            <person name="Guo S."/>
            <person name="Orsi R.H."/>
            <person name="Wiedmann M."/>
        </authorList>
    </citation>
    <scope>NUCLEOTIDE SEQUENCE [LARGE SCALE GENOMIC DNA]</scope>
    <source>
        <strain evidence="1 2">FSL W9-0585</strain>
    </source>
</reference>
<dbReference type="RefSeq" id="WP_181676372.1">
    <property type="nucleotide sequence ID" value="NZ_JABJVM010000006.1"/>
</dbReference>
<keyword evidence="2" id="KW-1185">Reference proteome</keyword>
<evidence type="ECO:0000313" key="2">
    <source>
        <dbReference type="Proteomes" id="UP000548787"/>
    </source>
</evidence>
<gene>
    <name evidence="1" type="ORF">HPK16_07465</name>
</gene>
<dbReference type="AlphaFoldDB" id="A0A7W1YG05"/>